<gene>
    <name evidence="8" type="ORF">FACUT_6130</name>
</gene>
<comment type="caution">
    <text evidence="8">The sequence shown here is derived from an EMBL/GenBank/DDBJ whole genome shotgun (WGS) entry which is preliminary data.</text>
</comment>
<dbReference type="Pfam" id="PF10601">
    <property type="entry name" value="zf-LITAF-like"/>
    <property type="match status" value="1"/>
</dbReference>
<dbReference type="GO" id="GO:0016020">
    <property type="term" value="C:membrane"/>
    <property type="evidence" value="ECO:0007669"/>
    <property type="project" value="UniProtKB-SubCell"/>
</dbReference>
<feature type="domain" description="LITAF" evidence="7">
    <location>
        <begin position="66"/>
        <end position="149"/>
    </location>
</feature>
<dbReference type="InterPro" id="IPR037519">
    <property type="entry name" value="LITAF_fam"/>
</dbReference>
<dbReference type="InterPro" id="IPR006629">
    <property type="entry name" value="LITAF"/>
</dbReference>
<keyword evidence="5" id="KW-0472">Membrane</keyword>
<evidence type="ECO:0000259" key="7">
    <source>
        <dbReference type="PROSITE" id="PS51837"/>
    </source>
</evidence>
<keyword evidence="9" id="KW-1185">Reference proteome</keyword>
<dbReference type="Proteomes" id="UP000536711">
    <property type="component" value="Unassembled WGS sequence"/>
</dbReference>
<evidence type="ECO:0000313" key="9">
    <source>
        <dbReference type="Proteomes" id="UP000536711"/>
    </source>
</evidence>
<dbReference type="EMBL" id="JAADJF010000138">
    <property type="protein sequence ID" value="KAF4436861.1"/>
    <property type="molecule type" value="Genomic_DNA"/>
</dbReference>
<dbReference type="SMART" id="SM00714">
    <property type="entry name" value="LITAF"/>
    <property type="match status" value="1"/>
</dbReference>
<feature type="region of interest" description="Disordered" evidence="6">
    <location>
        <begin position="1"/>
        <end position="65"/>
    </location>
</feature>
<dbReference type="AlphaFoldDB" id="A0A8H4NLZ5"/>
<evidence type="ECO:0000256" key="5">
    <source>
        <dbReference type="ARBA" id="ARBA00023136"/>
    </source>
</evidence>
<feature type="compositionally biased region" description="Polar residues" evidence="6">
    <location>
        <begin position="33"/>
        <end position="47"/>
    </location>
</feature>
<feature type="compositionally biased region" description="Basic and acidic residues" evidence="6">
    <location>
        <begin position="51"/>
        <end position="65"/>
    </location>
</feature>
<dbReference type="PROSITE" id="PS51837">
    <property type="entry name" value="LITAF"/>
    <property type="match status" value="1"/>
</dbReference>
<evidence type="ECO:0000256" key="3">
    <source>
        <dbReference type="ARBA" id="ARBA00022723"/>
    </source>
</evidence>
<comment type="similarity">
    <text evidence="2">Belongs to the CDIP1/LITAF family.</text>
</comment>
<evidence type="ECO:0000256" key="4">
    <source>
        <dbReference type="ARBA" id="ARBA00022833"/>
    </source>
</evidence>
<evidence type="ECO:0000256" key="6">
    <source>
        <dbReference type="SAM" id="MobiDB-lite"/>
    </source>
</evidence>
<sequence length="164" mass="18075">MENPTPNPEHHQHHAHHSLEDANRKPSSKKSIEFSSPLAQPPVTNSPPAHLKGDDHKDPLEPELKGQRLLSVPLDELKSTSAPVVCPRCEVRAMTITKVQSGSVTHASAGILCICSAALLAWIPYCISGLKNVLHYCGNCKLLLAEWHRSGRTEVIAYQEVNRR</sequence>
<dbReference type="PANTHER" id="PTHR23292">
    <property type="entry name" value="LIPOPOLYSACCHARIDE-INDUCED TUMOR NECROSIS FACTOR-ALPHA FACTOR"/>
    <property type="match status" value="1"/>
</dbReference>
<comment type="subcellular location">
    <subcellularLocation>
        <location evidence="1">Membrane</location>
        <topology evidence="1">Peripheral membrane protein</topology>
    </subcellularLocation>
</comment>
<keyword evidence="4" id="KW-0862">Zinc</keyword>
<name>A0A8H4NLZ5_9HYPO</name>
<keyword evidence="3" id="KW-0479">Metal-binding</keyword>
<evidence type="ECO:0000256" key="1">
    <source>
        <dbReference type="ARBA" id="ARBA00004170"/>
    </source>
</evidence>
<protein>
    <submittedName>
        <fullName evidence="8">Litaf zinc finger</fullName>
    </submittedName>
</protein>
<dbReference type="OrthoDB" id="5599753at2759"/>
<dbReference type="GO" id="GO:0008270">
    <property type="term" value="F:zinc ion binding"/>
    <property type="evidence" value="ECO:0007669"/>
    <property type="project" value="TreeGrafter"/>
</dbReference>
<evidence type="ECO:0000313" key="8">
    <source>
        <dbReference type="EMBL" id="KAF4436861.1"/>
    </source>
</evidence>
<accession>A0A8H4NLZ5</accession>
<organism evidence="8 9">
    <name type="scientific">Fusarium acutatum</name>
    <dbReference type="NCBI Taxonomy" id="78861"/>
    <lineage>
        <taxon>Eukaryota</taxon>
        <taxon>Fungi</taxon>
        <taxon>Dikarya</taxon>
        <taxon>Ascomycota</taxon>
        <taxon>Pezizomycotina</taxon>
        <taxon>Sordariomycetes</taxon>
        <taxon>Hypocreomycetidae</taxon>
        <taxon>Hypocreales</taxon>
        <taxon>Nectriaceae</taxon>
        <taxon>Fusarium</taxon>
        <taxon>Fusarium fujikuroi species complex</taxon>
    </lineage>
</organism>
<dbReference type="PANTHER" id="PTHR23292:SF6">
    <property type="entry name" value="FI16602P1-RELATED"/>
    <property type="match status" value="1"/>
</dbReference>
<reference evidence="8 9" key="1">
    <citation type="submission" date="2020-01" db="EMBL/GenBank/DDBJ databases">
        <title>Identification and distribution of gene clusters putatively required for synthesis of sphingolipid metabolism inhibitors in phylogenetically diverse species of the filamentous fungus Fusarium.</title>
        <authorList>
            <person name="Kim H.-S."/>
            <person name="Busman M."/>
            <person name="Brown D.W."/>
            <person name="Divon H."/>
            <person name="Uhlig S."/>
            <person name="Proctor R.H."/>
        </authorList>
    </citation>
    <scope>NUCLEOTIDE SEQUENCE [LARGE SCALE GENOMIC DNA]</scope>
    <source>
        <strain evidence="8 9">NRRL 13308</strain>
    </source>
</reference>
<proteinExistence type="inferred from homology"/>
<evidence type="ECO:0000256" key="2">
    <source>
        <dbReference type="ARBA" id="ARBA00005975"/>
    </source>
</evidence>